<dbReference type="InterPro" id="IPR003593">
    <property type="entry name" value="AAA+_ATPase"/>
</dbReference>
<dbReference type="EMBL" id="CAXLJM020000014">
    <property type="protein sequence ID" value="CAL8081140.1"/>
    <property type="molecule type" value="Genomic_DNA"/>
</dbReference>
<reference evidence="5 6" key="1">
    <citation type="submission" date="2024-08" db="EMBL/GenBank/DDBJ databases">
        <authorList>
            <person name="Cucini C."/>
            <person name="Frati F."/>
        </authorList>
    </citation>
    <scope>NUCLEOTIDE SEQUENCE [LARGE SCALE GENOMIC DNA]</scope>
</reference>
<organism evidence="5 6">
    <name type="scientific">Orchesella dallaii</name>
    <dbReference type="NCBI Taxonomy" id="48710"/>
    <lineage>
        <taxon>Eukaryota</taxon>
        <taxon>Metazoa</taxon>
        <taxon>Ecdysozoa</taxon>
        <taxon>Arthropoda</taxon>
        <taxon>Hexapoda</taxon>
        <taxon>Collembola</taxon>
        <taxon>Entomobryomorpha</taxon>
        <taxon>Entomobryoidea</taxon>
        <taxon>Orchesellidae</taxon>
        <taxon>Orchesellinae</taxon>
        <taxon>Orchesella</taxon>
    </lineage>
</organism>
<keyword evidence="2" id="KW-0378">Hydrolase</keyword>
<dbReference type="HAMAP" id="MF_00796">
    <property type="entry name" value="NTPase_1"/>
    <property type="match status" value="1"/>
</dbReference>
<evidence type="ECO:0000313" key="6">
    <source>
        <dbReference type="Proteomes" id="UP001642540"/>
    </source>
</evidence>
<dbReference type="NCBIfam" id="NF010248">
    <property type="entry name" value="PRK13695.1"/>
    <property type="match status" value="1"/>
</dbReference>
<sequence>MKMGKGQHVLLTGPPGVGKTTLVRKVADELIKRKFDVSGFYTEEIRDPNHGKRTGFQVVTFDGTTATLSSIHSKSSLRVGNYGVELEEFESAALPSITKSTQSSANANAGDSVQEAILVIDEIGKMELFSSRFKTSVEKAFNLSNAVILATIPIVGKGKPIPFVEKIRNLPGAKLLTVDKNNRDKFVVDVMNTLTGSQTD</sequence>
<dbReference type="Proteomes" id="UP001642540">
    <property type="component" value="Unassembled WGS sequence"/>
</dbReference>
<accession>A0ABP1PXE5</accession>
<keyword evidence="6" id="KW-1185">Reference proteome</keyword>
<proteinExistence type="inferred from homology"/>
<protein>
    <recommendedName>
        <fullName evidence="4">AAA+ ATPase domain-containing protein</fullName>
    </recommendedName>
</protein>
<gene>
    <name evidence="5" type="ORF">ODALV1_LOCUS4848</name>
</gene>
<dbReference type="InterPro" id="IPR004948">
    <property type="entry name" value="Nuc-triphosphatase_THEP1"/>
</dbReference>
<evidence type="ECO:0000259" key="4">
    <source>
        <dbReference type="SMART" id="SM00382"/>
    </source>
</evidence>
<comment type="caution">
    <text evidence="5">The sequence shown here is derived from an EMBL/GenBank/DDBJ whole genome shotgun (WGS) entry which is preliminary data.</text>
</comment>
<dbReference type="PANTHER" id="PTHR43146:SF1">
    <property type="entry name" value="CANCER-RELATED NUCLEOSIDE-TRIPHOSPHATASE"/>
    <property type="match status" value="1"/>
</dbReference>
<dbReference type="Gene3D" id="3.40.50.300">
    <property type="entry name" value="P-loop containing nucleotide triphosphate hydrolases"/>
    <property type="match status" value="1"/>
</dbReference>
<name>A0ABP1PXE5_9HEXA</name>
<dbReference type="PANTHER" id="PTHR43146">
    <property type="entry name" value="CANCER-RELATED NUCLEOSIDE-TRIPHOSPHATASE"/>
    <property type="match status" value="1"/>
</dbReference>
<evidence type="ECO:0000313" key="5">
    <source>
        <dbReference type="EMBL" id="CAL8081140.1"/>
    </source>
</evidence>
<dbReference type="Pfam" id="PF03266">
    <property type="entry name" value="NTPase_1"/>
    <property type="match status" value="1"/>
</dbReference>
<dbReference type="InterPro" id="IPR027417">
    <property type="entry name" value="P-loop_NTPase"/>
</dbReference>
<evidence type="ECO:0000256" key="2">
    <source>
        <dbReference type="ARBA" id="ARBA00022801"/>
    </source>
</evidence>
<feature type="domain" description="AAA+ ATPase" evidence="4">
    <location>
        <begin position="5"/>
        <end position="174"/>
    </location>
</feature>
<evidence type="ECO:0000256" key="3">
    <source>
        <dbReference type="ARBA" id="ARBA00022840"/>
    </source>
</evidence>
<evidence type="ECO:0000256" key="1">
    <source>
        <dbReference type="ARBA" id="ARBA00022741"/>
    </source>
</evidence>
<dbReference type="SMART" id="SM00382">
    <property type="entry name" value="AAA"/>
    <property type="match status" value="1"/>
</dbReference>
<dbReference type="SUPFAM" id="SSF52540">
    <property type="entry name" value="P-loop containing nucleoside triphosphate hydrolases"/>
    <property type="match status" value="1"/>
</dbReference>
<keyword evidence="1" id="KW-0547">Nucleotide-binding</keyword>
<keyword evidence="3" id="KW-0067">ATP-binding</keyword>